<sequence length="267" mass="31251">MLEIKQLKASLKLYKDSLGSERLKVKESARVPVQVGQIRVLFWMPEEYVLIFHIEDEGLVHAVPLTEWISLTTCSIRIHIRHYTFAPLPFIVYLRRELLEQESYPIAIVRQETIEKVLKDVDMSPTWSAIKPIRDFLKLVWKRYEDITLSSLFYTHIQREKQEETTKGLVIQLLPYVIQKYIHQLQAYQRAAQTKALKGKNWLGVVEEGKVVIYLPAEYEGKKVRIKFFEDVIYEGTASTKVVLENLPNLPSHEYLEEDLHVEVLGD</sequence>
<accession>A0A7C5T0N2</accession>
<reference evidence="1" key="1">
    <citation type="journal article" date="2020" name="mSystems">
        <title>Genome- and Community-Level Interaction Insights into Carbon Utilization and Element Cycling Functions of Hydrothermarchaeota in Hydrothermal Sediment.</title>
        <authorList>
            <person name="Zhou Z."/>
            <person name="Liu Y."/>
            <person name="Xu W."/>
            <person name="Pan J."/>
            <person name="Luo Z.H."/>
            <person name="Li M."/>
        </authorList>
    </citation>
    <scope>NUCLEOTIDE SEQUENCE [LARGE SCALE GENOMIC DNA]</scope>
    <source>
        <strain evidence="1">SpSt-114</strain>
    </source>
</reference>
<organism evidence="1">
    <name type="scientific">Thermocrinis ruber</name>
    <dbReference type="NCBI Taxonomy" id="75906"/>
    <lineage>
        <taxon>Bacteria</taxon>
        <taxon>Pseudomonadati</taxon>
        <taxon>Aquificota</taxon>
        <taxon>Aquificia</taxon>
        <taxon>Aquificales</taxon>
        <taxon>Aquificaceae</taxon>
        <taxon>Thermocrinis</taxon>
    </lineage>
</organism>
<evidence type="ECO:0000313" key="1">
    <source>
        <dbReference type="EMBL" id="HHO73679.1"/>
    </source>
</evidence>
<dbReference type="AlphaFoldDB" id="A0A7C5T0N2"/>
<name>A0A7C5T0N2_9AQUI</name>
<protein>
    <submittedName>
        <fullName evidence="1">Uncharacterized protein</fullName>
    </submittedName>
</protein>
<comment type="caution">
    <text evidence="1">The sequence shown here is derived from an EMBL/GenBank/DDBJ whole genome shotgun (WGS) entry which is preliminary data.</text>
</comment>
<proteinExistence type="predicted"/>
<gene>
    <name evidence="1" type="ORF">ENN04_03480</name>
</gene>
<dbReference type="EMBL" id="DSAC01000042">
    <property type="protein sequence ID" value="HHO73679.1"/>
    <property type="molecule type" value="Genomic_DNA"/>
</dbReference>